<dbReference type="PANTHER" id="PTHR22931">
    <property type="entry name" value="PHOSPHOENOLPYRUVATE DIKINASE-RELATED"/>
    <property type="match status" value="1"/>
</dbReference>
<reference evidence="5" key="1">
    <citation type="submission" date="2006-10" db="EMBL/GenBank/DDBJ databases">
        <authorList>
            <person name="Amadeo P."/>
            <person name="Zhao Q."/>
            <person name="Wortman J."/>
            <person name="Fraser-Liggett C."/>
            <person name="Carlton J."/>
        </authorList>
    </citation>
    <scope>NUCLEOTIDE SEQUENCE</scope>
    <source>
        <strain evidence="5">G3</strain>
    </source>
</reference>
<feature type="domain" description="Pyruvate phosphate dikinase AMP/ATP-binding" evidence="4">
    <location>
        <begin position="80"/>
        <end position="302"/>
    </location>
</feature>
<dbReference type="InterPro" id="IPR015813">
    <property type="entry name" value="Pyrv/PenolPyrv_kinase-like_dom"/>
</dbReference>
<dbReference type="Proteomes" id="UP000001542">
    <property type="component" value="Unassembled WGS sequence"/>
</dbReference>
<reference evidence="5" key="2">
    <citation type="journal article" date="2007" name="Science">
        <title>Draft genome sequence of the sexually transmitted pathogen Trichomonas vaginalis.</title>
        <authorList>
            <person name="Carlton J.M."/>
            <person name="Hirt R.P."/>
            <person name="Silva J.C."/>
            <person name="Delcher A.L."/>
            <person name="Schatz M."/>
            <person name="Zhao Q."/>
            <person name="Wortman J.R."/>
            <person name="Bidwell S.L."/>
            <person name="Alsmark U.C.M."/>
            <person name="Besteiro S."/>
            <person name="Sicheritz-Ponten T."/>
            <person name="Noel C.J."/>
            <person name="Dacks J.B."/>
            <person name="Foster P.G."/>
            <person name="Simillion C."/>
            <person name="Van de Peer Y."/>
            <person name="Miranda-Saavedra D."/>
            <person name="Barton G.J."/>
            <person name="Westrop G.D."/>
            <person name="Mueller S."/>
            <person name="Dessi D."/>
            <person name="Fiori P.L."/>
            <person name="Ren Q."/>
            <person name="Paulsen I."/>
            <person name="Zhang H."/>
            <person name="Bastida-Corcuera F.D."/>
            <person name="Simoes-Barbosa A."/>
            <person name="Brown M.T."/>
            <person name="Hayes R.D."/>
            <person name="Mukherjee M."/>
            <person name="Okumura C.Y."/>
            <person name="Schneider R."/>
            <person name="Smith A.J."/>
            <person name="Vanacova S."/>
            <person name="Villalvazo M."/>
            <person name="Haas B.J."/>
            <person name="Pertea M."/>
            <person name="Feldblyum T.V."/>
            <person name="Utterback T.R."/>
            <person name="Shu C.L."/>
            <person name="Osoegawa K."/>
            <person name="de Jong P.J."/>
            <person name="Hrdy I."/>
            <person name="Horvathova L."/>
            <person name="Zubacova Z."/>
            <person name="Dolezal P."/>
            <person name="Malik S.B."/>
            <person name="Logsdon J.M. Jr."/>
            <person name="Henze K."/>
            <person name="Gupta A."/>
            <person name="Wang C.C."/>
            <person name="Dunne R.L."/>
            <person name="Upcroft J.A."/>
            <person name="Upcroft P."/>
            <person name="White O."/>
            <person name="Salzberg S.L."/>
            <person name="Tang P."/>
            <person name="Chiu C.-H."/>
            <person name="Lee Y.-S."/>
            <person name="Embley T.M."/>
            <person name="Coombs G.H."/>
            <person name="Mottram J.C."/>
            <person name="Tachezy J."/>
            <person name="Fraser-Liggett C.M."/>
            <person name="Johnson P.J."/>
        </authorList>
    </citation>
    <scope>NUCLEOTIDE SEQUENCE [LARGE SCALE GENOMIC DNA]</scope>
    <source>
        <strain evidence="5">G3</strain>
    </source>
</reference>
<dbReference type="InterPro" id="IPR013815">
    <property type="entry name" value="ATP_grasp_subdomain_1"/>
</dbReference>
<dbReference type="Gene3D" id="1.20.80.30">
    <property type="match status" value="1"/>
</dbReference>
<dbReference type="EMBL" id="DS118669">
    <property type="protein sequence ID" value="EAX80494.1"/>
    <property type="molecule type" value="Genomic_DNA"/>
</dbReference>
<comment type="cofactor">
    <cofactor evidence="1">
        <name>Mg(2+)</name>
        <dbReference type="ChEBI" id="CHEBI:18420"/>
    </cofactor>
</comment>
<evidence type="ECO:0000313" key="6">
    <source>
        <dbReference type="Proteomes" id="UP000001542"/>
    </source>
</evidence>
<name>A2GQS3_TRIV3</name>
<evidence type="ECO:0000256" key="1">
    <source>
        <dbReference type="ARBA" id="ARBA00001946"/>
    </source>
</evidence>
<proteinExistence type="inferred from homology"/>
<accession>A2GQS3</accession>
<dbReference type="Gene3D" id="3.20.20.60">
    <property type="entry name" value="Phosphoenolpyruvate-binding domains"/>
    <property type="match status" value="1"/>
</dbReference>
<dbReference type="PANTHER" id="PTHR22931:SF9">
    <property type="entry name" value="PYRUVATE, PHOSPHATE DIKINASE 1, CHLOROPLASTIC"/>
    <property type="match status" value="1"/>
</dbReference>
<dbReference type="InParanoid" id="A2GQS3"/>
<dbReference type="Gene3D" id="1.10.189.10">
    <property type="entry name" value="Pyruvate Phosphate Dikinase, domain 2"/>
    <property type="match status" value="1"/>
</dbReference>
<evidence type="ECO:0000259" key="4">
    <source>
        <dbReference type="Pfam" id="PF01326"/>
    </source>
</evidence>
<dbReference type="GO" id="GO:0050242">
    <property type="term" value="F:pyruvate, phosphate dikinase activity"/>
    <property type="evidence" value="ECO:0007669"/>
    <property type="project" value="InterPro"/>
</dbReference>
<dbReference type="InterPro" id="IPR008279">
    <property type="entry name" value="PEP-util_enz_mobile_dom"/>
</dbReference>
<keyword evidence="6" id="KW-1185">Reference proteome</keyword>
<dbReference type="OrthoDB" id="6123450at2759"/>
<sequence length="589" mass="64278">MAKRYIYLFDEVDQVEEKAGSWDGVRALLGGKGANLAAISKDGIPVPKGFTITTEACNDYYSQDPPAFPPGMWDETLTYLHKLEELTGKKFGDTKLPLLVSCRSGARVSMPGMMDTVLNLGLNDETVKAMINLTNNPRFVWDSFRRLLQGYGAIVLGIPDEEFEEALKKGQEEKGYKNDADWQAEDWEKLTGIYKEIIEKHTGNPFPQDPFEQIRGAVAAVFGSWNSQRAIDYRKKFGFPDSWGTACNIVTMVFGNMGDTSATGVAFSRNPSNGEASLWGDFLVNAQGEDVVAGVRTPEPIAKLEEKMPSAFQQFVEITKKLENRFKDMQDIEFTIENEKLWILQTRNGKRTAAATVKIACDLVSEGIITKEEALKRVEPGDVDQLLHPHFTADDLKAAQPNKFADGVKASPGAAVGQIYFTSDKCQEEAKKGNDVIMVRQFTKPDDFGGMCVSKGLFTAEGGAASHAAVVARQIGIPAVVGCTGIVIDFNALTVTFGDKTLHEGDWASVDGSTGQVFVGKVPLVKPNLEDQKDLMQILTWADEVRSAPNSRKPCNGGPSRGLKVCANADTPEDATRARSFGAEGIGLC</sequence>
<dbReference type="SUPFAM" id="SSF51621">
    <property type="entry name" value="Phosphoenolpyruvate/pyruvate domain"/>
    <property type="match status" value="1"/>
</dbReference>
<dbReference type="InterPro" id="IPR036637">
    <property type="entry name" value="Phosphohistidine_dom_sf"/>
</dbReference>
<organism evidence="5 6">
    <name type="scientific">Trichomonas vaginalis (strain ATCC PRA-98 / G3)</name>
    <dbReference type="NCBI Taxonomy" id="412133"/>
    <lineage>
        <taxon>Eukaryota</taxon>
        <taxon>Metamonada</taxon>
        <taxon>Parabasalia</taxon>
        <taxon>Trichomonadida</taxon>
        <taxon>Trichomonadidae</taxon>
        <taxon>Trichomonas</taxon>
    </lineage>
</organism>
<dbReference type="Gene3D" id="3.30.1490.20">
    <property type="entry name" value="ATP-grasp fold, A domain"/>
    <property type="match status" value="1"/>
</dbReference>
<dbReference type="KEGG" id="tva:4737938"/>
<dbReference type="OMA" id="RSMPGML"/>
<protein>
    <submittedName>
        <fullName evidence="5">Pyruvate phosphate dikinase, PEP/pyruvate binding domain containing protein</fullName>
    </submittedName>
</protein>
<dbReference type="Pfam" id="PF00391">
    <property type="entry name" value="PEP-utilizers"/>
    <property type="match status" value="1"/>
</dbReference>
<evidence type="ECO:0000313" key="5">
    <source>
        <dbReference type="EMBL" id="EAX80494.1"/>
    </source>
</evidence>
<dbReference type="NCBIfam" id="NF004531">
    <property type="entry name" value="PRK05878.1"/>
    <property type="match status" value="1"/>
</dbReference>
<dbReference type="InterPro" id="IPR010121">
    <property type="entry name" value="Pyruvate_phosphate_dikinase"/>
</dbReference>
<feature type="non-terminal residue" evidence="5">
    <location>
        <position position="589"/>
    </location>
</feature>
<dbReference type="SUPFAM" id="SSF52009">
    <property type="entry name" value="Phosphohistidine domain"/>
    <property type="match status" value="1"/>
</dbReference>
<dbReference type="InterPro" id="IPR040442">
    <property type="entry name" value="Pyrv_kinase-like_dom_sf"/>
</dbReference>
<dbReference type="SMR" id="A2GQS3"/>
<evidence type="ECO:0000256" key="2">
    <source>
        <dbReference type="ARBA" id="ARBA00007837"/>
    </source>
</evidence>
<gene>
    <name evidence="5" type="ORF">TVAG_527480</name>
</gene>
<dbReference type="AlphaFoldDB" id="A2GQS3"/>
<dbReference type="Gene3D" id="3.30.470.20">
    <property type="entry name" value="ATP-grasp fold, B domain"/>
    <property type="match status" value="1"/>
</dbReference>
<dbReference type="RefSeq" id="XP_001293424.1">
    <property type="nucleotide sequence ID" value="XM_001293423.1"/>
</dbReference>
<evidence type="ECO:0000259" key="3">
    <source>
        <dbReference type="Pfam" id="PF00391"/>
    </source>
</evidence>
<dbReference type="Gene3D" id="3.50.30.10">
    <property type="entry name" value="Phosphohistidine domain"/>
    <property type="match status" value="1"/>
</dbReference>
<feature type="domain" description="PEP-utilising enzyme mobile" evidence="3">
    <location>
        <begin position="435"/>
        <end position="515"/>
    </location>
</feature>
<dbReference type="VEuPathDB" id="TrichDB:TVAG_527480"/>
<keyword evidence="5" id="KW-0670">Pyruvate</keyword>
<feature type="domain" description="Pyruvate phosphate dikinase AMP/ATP-binding" evidence="4">
    <location>
        <begin position="28"/>
        <end position="63"/>
    </location>
</feature>
<dbReference type="eggNOG" id="ENOG502QREJ">
    <property type="taxonomic scope" value="Eukaryota"/>
</dbReference>
<dbReference type="VEuPathDB" id="TrichDB:TVAGG3_0725670"/>
<dbReference type="STRING" id="5722.A2GQS3"/>
<feature type="domain" description="Pyruvate phosphate dikinase AMP/ATP-binding" evidence="4">
    <location>
        <begin position="313"/>
        <end position="362"/>
    </location>
</feature>
<dbReference type="InterPro" id="IPR002192">
    <property type="entry name" value="PPDK_AMP/ATP-bd"/>
</dbReference>
<dbReference type="Pfam" id="PF01326">
    <property type="entry name" value="PPDK_N"/>
    <property type="match status" value="3"/>
</dbReference>
<comment type="similarity">
    <text evidence="2">Belongs to the PEP-utilizing enzyme family.</text>
</comment>
<dbReference type="SUPFAM" id="SSF56059">
    <property type="entry name" value="Glutathione synthetase ATP-binding domain-like"/>
    <property type="match status" value="1"/>
</dbReference>
<dbReference type="GO" id="GO:0005524">
    <property type="term" value="F:ATP binding"/>
    <property type="evidence" value="ECO:0007669"/>
    <property type="project" value="InterPro"/>
</dbReference>
<dbReference type="GO" id="GO:0016301">
    <property type="term" value="F:kinase activity"/>
    <property type="evidence" value="ECO:0007669"/>
    <property type="project" value="InterPro"/>
</dbReference>